<gene>
    <name evidence="8" type="ORF">LJD61_00500</name>
</gene>
<dbReference type="EMBL" id="JAJEKE010000001">
    <property type="protein sequence ID" value="MCQ1528031.1"/>
    <property type="molecule type" value="Genomic_DNA"/>
</dbReference>
<keyword evidence="3" id="KW-0949">S-adenosyl-L-methionine</keyword>
<keyword evidence="6" id="KW-0411">Iron-sulfur</keyword>
<feature type="domain" description="Radical SAM core" evidence="7">
    <location>
        <begin position="1"/>
        <end position="231"/>
    </location>
</feature>
<keyword evidence="4" id="KW-0479">Metal-binding</keyword>
<name>A0ABT1NDV8_9FIRM</name>
<dbReference type="SFLD" id="SFLDG01082">
    <property type="entry name" value="B12-binding_domain_containing"/>
    <property type="match status" value="1"/>
</dbReference>
<dbReference type="SMART" id="SM00729">
    <property type="entry name" value="Elp3"/>
    <property type="match status" value="1"/>
</dbReference>
<evidence type="ECO:0000259" key="7">
    <source>
        <dbReference type="PROSITE" id="PS51918"/>
    </source>
</evidence>
<sequence>MSKKHYIIPIFIPHRGCPHDCIFCNQKKITGQLNDMTDKDAEAIIEEYLKTIDSDKAIVEVAFFGGSFTAIPRDDQDKFLSLANKYLTEGKIHSIRLSTRPDYINKDILDNLKKYGADIVELGIQSMDSEVLSTAQRGHTAEDAINAIKLLKKEGFVVGAQLMIGLPCDTEYKAIETVRKIVELKPHIARIYPALVIKDTYMEEMYKQGSYEPLTLDEAINLSKKMLIYLERSGIKVIRIGLQPTDDLKMGDNVVAGPYHPSMRQLVEAEIFKDMILHLLNHTKADTMDQIQIFCNPRDLSTVMGQKRANYEYVKKLYRHKAVAFKEDTDLDIGSIMTISGEKTVILSKNTFYHGLEF</sequence>
<keyword evidence="5" id="KW-0408">Iron</keyword>
<dbReference type="CDD" id="cd01335">
    <property type="entry name" value="Radical_SAM"/>
    <property type="match status" value="1"/>
</dbReference>
<dbReference type="InterPro" id="IPR058240">
    <property type="entry name" value="rSAM_sf"/>
</dbReference>
<comment type="caution">
    <text evidence="8">The sequence shown here is derived from an EMBL/GenBank/DDBJ whole genome shotgun (WGS) entry which is preliminary data.</text>
</comment>
<dbReference type="InterPro" id="IPR039661">
    <property type="entry name" value="ELP3"/>
</dbReference>
<evidence type="ECO:0000256" key="6">
    <source>
        <dbReference type="ARBA" id="ARBA00023014"/>
    </source>
</evidence>
<protein>
    <submittedName>
        <fullName evidence="8">Radical SAM protein</fullName>
    </submittedName>
</protein>
<evidence type="ECO:0000313" key="9">
    <source>
        <dbReference type="Proteomes" id="UP001651880"/>
    </source>
</evidence>
<dbReference type="Pfam" id="PF04055">
    <property type="entry name" value="Radical_SAM"/>
    <property type="match status" value="1"/>
</dbReference>
<dbReference type="Gene3D" id="3.80.30.20">
    <property type="entry name" value="tm_1862 like domain"/>
    <property type="match status" value="1"/>
</dbReference>
<evidence type="ECO:0000256" key="3">
    <source>
        <dbReference type="ARBA" id="ARBA00022691"/>
    </source>
</evidence>
<dbReference type="SUPFAM" id="SSF102114">
    <property type="entry name" value="Radical SAM enzymes"/>
    <property type="match status" value="1"/>
</dbReference>
<accession>A0ABT1NDV8</accession>
<dbReference type="PROSITE" id="PS51918">
    <property type="entry name" value="RADICAL_SAM"/>
    <property type="match status" value="1"/>
</dbReference>
<dbReference type="InterPro" id="IPR032432">
    <property type="entry name" value="Radical_SAM_C"/>
</dbReference>
<keyword evidence="2" id="KW-0004">4Fe-4S</keyword>
<dbReference type="Pfam" id="PF16199">
    <property type="entry name" value="Radical_SAM_C"/>
    <property type="match status" value="1"/>
</dbReference>
<keyword evidence="9" id="KW-1185">Reference proteome</keyword>
<dbReference type="SFLD" id="SFLDG01086">
    <property type="entry name" value="elongater_protein-like"/>
    <property type="match status" value="1"/>
</dbReference>
<dbReference type="PANTHER" id="PTHR11135">
    <property type="entry name" value="HISTONE ACETYLTRANSFERASE-RELATED"/>
    <property type="match status" value="1"/>
</dbReference>
<dbReference type="InterPro" id="IPR006638">
    <property type="entry name" value="Elp3/MiaA/NifB-like_rSAM"/>
</dbReference>
<proteinExistence type="predicted"/>
<dbReference type="RefSeq" id="WP_255225542.1">
    <property type="nucleotide sequence ID" value="NZ_JAJEKE010000001.1"/>
</dbReference>
<evidence type="ECO:0000256" key="5">
    <source>
        <dbReference type="ARBA" id="ARBA00023004"/>
    </source>
</evidence>
<dbReference type="SFLD" id="SFLDS00029">
    <property type="entry name" value="Radical_SAM"/>
    <property type="match status" value="1"/>
</dbReference>
<evidence type="ECO:0000256" key="4">
    <source>
        <dbReference type="ARBA" id="ARBA00022723"/>
    </source>
</evidence>
<evidence type="ECO:0000256" key="2">
    <source>
        <dbReference type="ARBA" id="ARBA00022485"/>
    </source>
</evidence>
<comment type="cofactor">
    <cofactor evidence="1">
        <name>[4Fe-4S] cluster</name>
        <dbReference type="ChEBI" id="CHEBI:49883"/>
    </cofactor>
</comment>
<reference evidence="8 9" key="1">
    <citation type="submission" date="2021-10" db="EMBL/GenBank/DDBJ databases">
        <title>Lutispora strain m25 sp. nov., a thermophilic, non-spore-forming bacterium isolated from a lab-scale methanogenic bioreactor digesting anaerobic sludge.</title>
        <authorList>
            <person name="El Houari A."/>
            <person name="Mcdonald J."/>
        </authorList>
    </citation>
    <scope>NUCLEOTIDE SEQUENCE [LARGE SCALE GENOMIC DNA]</scope>
    <source>
        <strain evidence="9">m25</strain>
    </source>
</reference>
<dbReference type="InterPro" id="IPR023404">
    <property type="entry name" value="rSAM_horseshoe"/>
</dbReference>
<dbReference type="Proteomes" id="UP001651880">
    <property type="component" value="Unassembled WGS sequence"/>
</dbReference>
<dbReference type="PANTHER" id="PTHR11135:SF0">
    <property type="entry name" value="ELONGATOR COMPLEX PROTEIN 3"/>
    <property type="match status" value="1"/>
</dbReference>
<evidence type="ECO:0000256" key="1">
    <source>
        <dbReference type="ARBA" id="ARBA00001966"/>
    </source>
</evidence>
<organism evidence="8 9">
    <name type="scientific">Lutispora saccharofermentans</name>
    <dbReference type="NCBI Taxonomy" id="3024236"/>
    <lineage>
        <taxon>Bacteria</taxon>
        <taxon>Bacillati</taxon>
        <taxon>Bacillota</taxon>
        <taxon>Clostridia</taxon>
        <taxon>Lutisporales</taxon>
        <taxon>Lutisporaceae</taxon>
        <taxon>Lutispora</taxon>
    </lineage>
</organism>
<evidence type="ECO:0000313" key="8">
    <source>
        <dbReference type="EMBL" id="MCQ1528031.1"/>
    </source>
</evidence>
<dbReference type="InterPro" id="IPR007197">
    <property type="entry name" value="rSAM"/>
</dbReference>